<dbReference type="GO" id="GO:0008270">
    <property type="term" value="F:zinc ion binding"/>
    <property type="evidence" value="ECO:0007669"/>
    <property type="project" value="InterPro"/>
</dbReference>
<dbReference type="SUPFAM" id="SSF57701">
    <property type="entry name" value="Zn2/Cys6 DNA-binding domain"/>
    <property type="match status" value="1"/>
</dbReference>
<feature type="domain" description="Zn(2)-C6 fungal-type" evidence="6">
    <location>
        <begin position="16"/>
        <end position="46"/>
    </location>
</feature>
<name>A0A2J6SE83_HYAVF</name>
<dbReference type="PANTHER" id="PTHR47338">
    <property type="entry name" value="ZN(II)2CYS6 TRANSCRIPTION FACTOR (EUROFUNG)-RELATED"/>
    <property type="match status" value="1"/>
</dbReference>
<dbReference type="InterPro" id="IPR036864">
    <property type="entry name" value="Zn2-C6_fun-type_DNA-bd_sf"/>
</dbReference>
<dbReference type="InterPro" id="IPR050815">
    <property type="entry name" value="TF_fung"/>
</dbReference>
<dbReference type="GO" id="GO:0003677">
    <property type="term" value="F:DNA binding"/>
    <property type="evidence" value="ECO:0007669"/>
    <property type="project" value="InterPro"/>
</dbReference>
<dbReference type="SMART" id="SM00906">
    <property type="entry name" value="Fungal_trans"/>
    <property type="match status" value="1"/>
</dbReference>
<evidence type="ECO:0000256" key="5">
    <source>
        <dbReference type="ARBA" id="ARBA00023242"/>
    </source>
</evidence>
<dbReference type="GO" id="GO:0006351">
    <property type="term" value="P:DNA-templated transcription"/>
    <property type="evidence" value="ECO:0007669"/>
    <property type="project" value="InterPro"/>
</dbReference>
<dbReference type="InterPro" id="IPR001138">
    <property type="entry name" value="Zn2Cys6_DnaBD"/>
</dbReference>
<dbReference type="GO" id="GO:0005634">
    <property type="term" value="C:nucleus"/>
    <property type="evidence" value="ECO:0007669"/>
    <property type="project" value="UniProtKB-SubCell"/>
</dbReference>
<dbReference type="EMBL" id="KZ613937">
    <property type="protein sequence ID" value="PMD49060.1"/>
    <property type="molecule type" value="Genomic_DNA"/>
</dbReference>
<dbReference type="OrthoDB" id="3862662at2759"/>
<protein>
    <submittedName>
        <fullName evidence="7">Putative fungal-specific transcription factor</fullName>
    </submittedName>
</protein>
<evidence type="ECO:0000313" key="8">
    <source>
        <dbReference type="Proteomes" id="UP000235786"/>
    </source>
</evidence>
<dbReference type="InterPro" id="IPR007219">
    <property type="entry name" value="XnlR_reg_dom"/>
</dbReference>
<dbReference type="AlphaFoldDB" id="A0A2J6SE83"/>
<organism evidence="7 8">
    <name type="scientific">Hyaloscypha variabilis (strain UAMH 11265 / GT02V1 / F)</name>
    <name type="common">Meliniomyces variabilis</name>
    <dbReference type="NCBI Taxonomy" id="1149755"/>
    <lineage>
        <taxon>Eukaryota</taxon>
        <taxon>Fungi</taxon>
        <taxon>Dikarya</taxon>
        <taxon>Ascomycota</taxon>
        <taxon>Pezizomycotina</taxon>
        <taxon>Leotiomycetes</taxon>
        <taxon>Helotiales</taxon>
        <taxon>Hyaloscyphaceae</taxon>
        <taxon>Hyaloscypha</taxon>
        <taxon>Hyaloscypha variabilis</taxon>
    </lineage>
</organism>
<reference evidence="7 8" key="1">
    <citation type="submission" date="2016-04" db="EMBL/GenBank/DDBJ databases">
        <title>A degradative enzymes factory behind the ericoid mycorrhizal symbiosis.</title>
        <authorList>
            <consortium name="DOE Joint Genome Institute"/>
            <person name="Martino E."/>
            <person name="Morin E."/>
            <person name="Grelet G."/>
            <person name="Kuo A."/>
            <person name="Kohler A."/>
            <person name="Daghino S."/>
            <person name="Barry K."/>
            <person name="Choi C."/>
            <person name="Cichocki N."/>
            <person name="Clum A."/>
            <person name="Copeland A."/>
            <person name="Hainaut M."/>
            <person name="Haridas S."/>
            <person name="Labutti K."/>
            <person name="Lindquist E."/>
            <person name="Lipzen A."/>
            <person name="Khouja H.-R."/>
            <person name="Murat C."/>
            <person name="Ohm R."/>
            <person name="Olson A."/>
            <person name="Spatafora J."/>
            <person name="Veneault-Fourrey C."/>
            <person name="Henrissat B."/>
            <person name="Grigoriev I."/>
            <person name="Martin F."/>
            <person name="Perotto S."/>
        </authorList>
    </citation>
    <scope>NUCLEOTIDE SEQUENCE [LARGE SCALE GENOMIC DNA]</scope>
    <source>
        <strain evidence="7 8">F</strain>
    </source>
</reference>
<comment type="subcellular location">
    <subcellularLocation>
        <location evidence="1">Nucleus</location>
    </subcellularLocation>
</comment>
<dbReference type="Proteomes" id="UP000235786">
    <property type="component" value="Unassembled WGS sequence"/>
</dbReference>
<dbReference type="Pfam" id="PF04082">
    <property type="entry name" value="Fungal_trans"/>
    <property type="match status" value="1"/>
</dbReference>
<keyword evidence="4" id="KW-0804">Transcription</keyword>
<dbReference type="SMART" id="SM00066">
    <property type="entry name" value="GAL4"/>
    <property type="match status" value="1"/>
</dbReference>
<evidence type="ECO:0000256" key="4">
    <source>
        <dbReference type="ARBA" id="ARBA00023163"/>
    </source>
</evidence>
<evidence type="ECO:0000259" key="6">
    <source>
        <dbReference type="PROSITE" id="PS50048"/>
    </source>
</evidence>
<dbReference type="CDD" id="cd12148">
    <property type="entry name" value="fungal_TF_MHR"/>
    <property type="match status" value="1"/>
</dbReference>
<evidence type="ECO:0000256" key="2">
    <source>
        <dbReference type="ARBA" id="ARBA00022723"/>
    </source>
</evidence>
<evidence type="ECO:0000256" key="3">
    <source>
        <dbReference type="ARBA" id="ARBA00023015"/>
    </source>
</evidence>
<keyword evidence="5" id="KW-0539">Nucleus</keyword>
<dbReference type="Gene3D" id="4.10.240.10">
    <property type="entry name" value="Zn(2)-C6 fungal-type DNA-binding domain"/>
    <property type="match status" value="1"/>
</dbReference>
<accession>A0A2J6SE83</accession>
<dbReference type="STRING" id="1149755.A0A2J6SE83"/>
<dbReference type="PANTHER" id="PTHR47338:SF20">
    <property type="entry name" value="ZN(II)2CYS6 TRANSCRIPTION FACTOR (EUROFUNG)"/>
    <property type="match status" value="1"/>
</dbReference>
<proteinExistence type="predicted"/>
<keyword evidence="8" id="KW-1185">Reference proteome</keyword>
<keyword evidence="3" id="KW-0805">Transcription regulation</keyword>
<keyword evidence="2" id="KW-0479">Metal-binding</keyword>
<gene>
    <name evidence="7" type="ORF">L207DRAFT_550776</name>
</gene>
<dbReference type="PROSITE" id="PS00463">
    <property type="entry name" value="ZN2_CY6_FUNGAL_1"/>
    <property type="match status" value="1"/>
</dbReference>
<dbReference type="Pfam" id="PF00172">
    <property type="entry name" value="Zn_clus"/>
    <property type="match status" value="1"/>
</dbReference>
<evidence type="ECO:0000313" key="7">
    <source>
        <dbReference type="EMBL" id="PMD49060.1"/>
    </source>
</evidence>
<dbReference type="GO" id="GO:0000981">
    <property type="term" value="F:DNA-binding transcription factor activity, RNA polymerase II-specific"/>
    <property type="evidence" value="ECO:0007669"/>
    <property type="project" value="InterPro"/>
</dbReference>
<sequence>METPSSGSTPEQAPQVCTSCKKRKRKCNKALPKCSSCSKRNLTCKYLSPEENRDDAPVTDHTWYSTLFSDDRADVHPSIDFPTMLFLDPSLLQHGQIEMPRTAPPVTPHILHLLGDTTEIRATTNKYFEHVHLWMPFISKKRFYDIYLQPGFQTQPDISNSSNAFSIPVLQAGVLVGLYELGHAVYPAAFLTVGACARYAYALGINVCGSLNTKRVLTLVEVEERRRVWWAIVIPDRFLSIGCPGRPFATTDPTIDDLLPSNDTLWDQGIVRSEDYFTLSSPMTGHMSKFALVCQAARLLGQVLQHVSGASPLQDDGLWMQLDRTLQSMLAASLNVDALVALYTPWLNSNNTSIIDTDRSRRARALIQEITETMSTNMIQRQCFAGRNPEDMAPWGLFFVYHVCGVHIRSRRESSVSDEVMKSLREAFQIIEPRWNAASVYRQLLEAQEVIHSF</sequence>
<evidence type="ECO:0000256" key="1">
    <source>
        <dbReference type="ARBA" id="ARBA00004123"/>
    </source>
</evidence>
<dbReference type="PROSITE" id="PS50048">
    <property type="entry name" value="ZN2_CY6_FUNGAL_2"/>
    <property type="match status" value="1"/>
</dbReference>